<dbReference type="EMBL" id="JACOZA010000084">
    <property type="protein sequence ID" value="MBI2097189.1"/>
    <property type="molecule type" value="Genomic_DNA"/>
</dbReference>
<name>A0A931SDP8_9BACT</name>
<evidence type="ECO:0000256" key="1">
    <source>
        <dbReference type="SAM" id="Phobius"/>
    </source>
</evidence>
<dbReference type="Proteomes" id="UP000724148">
    <property type="component" value="Unassembled WGS sequence"/>
</dbReference>
<keyword evidence="1" id="KW-0472">Membrane</keyword>
<evidence type="ECO:0000313" key="3">
    <source>
        <dbReference type="Proteomes" id="UP000724148"/>
    </source>
</evidence>
<organism evidence="2 3">
    <name type="scientific">Candidatus Sungiibacteriota bacterium</name>
    <dbReference type="NCBI Taxonomy" id="2750080"/>
    <lineage>
        <taxon>Bacteria</taxon>
        <taxon>Candidatus Sungiibacteriota</taxon>
    </lineage>
</organism>
<proteinExistence type="predicted"/>
<evidence type="ECO:0000313" key="2">
    <source>
        <dbReference type="EMBL" id="MBI2097189.1"/>
    </source>
</evidence>
<keyword evidence="1" id="KW-1133">Transmembrane helix</keyword>
<feature type="transmembrane region" description="Helical" evidence="1">
    <location>
        <begin position="20"/>
        <end position="46"/>
    </location>
</feature>
<protein>
    <submittedName>
        <fullName evidence="2">Uncharacterized protein</fullName>
    </submittedName>
</protein>
<keyword evidence="1" id="KW-0812">Transmembrane</keyword>
<sequence length="97" mass="11035">MRFGIKFIKPFQLRWDILKIARVGAWFLIIAFLAVLASAAAVYYFYTYRSVNVPIRQEGLMPKSLSLSALDDLMKLLKKREGTFTASTTITTPPAFQ</sequence>
<gene>
    <name evidence="2" type="ORF">HYT40_03540</name>
</gene>
<comment type="caution">
    <text evidence="2">The sequence shown here is derived from an EMBL/GenBank/DDBJ whole genome shotgun (WGS) entry which is preliminary data.</text>
</comment>
<reference evidence="2" key="1">
    <citation type="submission" date="2020-07" db="EMBL/GenBank/DDBJ databases">
        <title>Huge and variable diversity of episymbiotic CPR bacteria and DPANN archaea in groundwater ecosystems.</title>
        <authorList>
            <person name="He C.Y."/>
            <person name="Keren R."/>
            <person name="Whittaker M."/>
            <person name="Farag I.F."/>
            <person name="Doudna J."/>
            <person name="Cate J.H.D."/>
            <person name="Banfield J.F."/>
        </authorList>
    </citation>
    <scope>NUCLEOTIDE SEQUENCE</scope>
    <source>
        <strain evidence="2">NC_groundwater_193_Ag_S-0.1um_51_7</strain>
    </source>
</reference>
<dbReference type="AlphaFoldDB" id="A0A931SDP8"/>
<accession>A0A931SDP8</accession>